<dbReference type="Proteomes" id="UP000051679">
    <property type="component" value="Unassembled WGS sequence"/>
</dbReference>
<sequence>MQLVYGIKTGKFITSLKDRVSLPSFKKFWLSIVIWIVVIYQMLSMYDFNLKDLTGGSILLTVAALIVVVVVNLFWIKLDYKINGKR</sequence>
<dbReference type="EMBL" id="AYYO01000055">
    <property type="protein sequence ID" value="KRM54567.1"/>
    <property type="molecule type" value="Genomic_DNA"/>
</dbReference>
<organism evidence="2 3">
    <name type="scientific">Lacticaseibacillus sharpeae JCM 1186 = DSM 20505</name>
    <dbReference type="NCBI Taxonomy" id="1291052"/>
    <lineage>
        <taxon>Bacteria</taxon>
        <taxon>Bacillati</taxon>
        <taxon>Bacillota</taxon>
        <taxon>Bacilli</taxon>
        <taxon>Lactobacillales</taxon>
        <taxon>Lactobacillaceae</taxon>
        <taxon>Lacticaseibacillus</taxon>
    </lineage>
</organism>
<keyword evidence="1" id="KW-0472">Membrane</keyword>
<proteinExistence type="predicted"/>
<dbReference type="PATRIC" id="fig|1291052.5.peg.388"/>
<protein>
    <submittedName>
        <fullName evidence="2">Uncharacterized protein</fullName>
    </submittedName>
</protein>
<keyword evidence="1" id="KW-0812">Transmembrane</keyword>
<name>A0A0R1ZI71_9LACO</name>
<dbReference type="AlphaFoldDB" id="A0A0R1ZI71"/>
<reference evidence="2 3" key="1">
    <citation type="journal article" date="2015" name="Genome Announc.">
        <title>Expanding the biotechnology potential of lactobacilli through comparative genomics of 213 strains and associated genera.</title>
        <authorList>
            <person name="Sun Z."/>
            <person name="Harris H.M."/>
            <person name="McCann A."/>
            <person name="Guo C."/>
            <person name="Argimon S."/>
            <person name="Zhang W."/>
            <person name="Yang X."/>
            <person name="Jeffery I.B."/>
            <person name="Cooney J.C."/>
            <person name="Kagawa T.F."/>
            <person name="Liu W."/>
            <person name="Song Y."/>
            <person name="Salvetti E."/>
            <person name="Wrobel A."/>
            <person name="Rasinkangas P."/>
            <person name="Parkhill J."/>
            <person name="Rea M.C."/>
            <person name="O'Sullivan O."/>
            <person name="Ritari J."/>
            <person name="Douillard F.P."/>
            <person name="Paul Ross R."/>
            <person name="Yang R."/>
            <person name="Briner A.E."/>
            <person name="Felis G.E."/>
            <person name="de Vos W.M."/>
            <person name="Barrangou R."/>
            <person name="Klaenhammer T.R."/>
            <person name="Caufield P.W."/>
            <person name="Cui Y."/>
            <person name="Zhang H."/>
            <person name="O'Toole P.W."/>
        </authorList>
    </citation>
    <scope>NUCLEOTIDE SEQUENCE [LARGE SCALE GENOMIC DNA]</scope>
    <source>
        <strain evidence="2 3">DSM 20505</strain>
    </source>
</reference>
<gene>
    <name evidence="2" type="ORF">FC18_GL000377</name>
</gene>
<keyword evidence="1" id="KW-1133">Transmembrane helix</keyword>
<feature type="transmembrane region" description="Helical" evidence="1">
    <location>
        <begin position="28"/>
        <end position="46"/>
    </location>
</feature>
<evidence type="ECO:0000256" key="1">
    <source>
        <dbReference type="SAM" id="Phobius"/>
    </source>
</evidence>
<keyword evidence="3" id="KW-1185">Reference proteome</keyword>
<feature type="transmembrane region" description="Helical" evidence="1">
    <location>
        <begin position="58"/>
        <end position="76"/>
    </location>
</feature>
<comment type="caution">
    <text evidence="2">The sequence shown here is derived from an EMBL/GenBank/DDBJ whole genome shotgun (WGS) entry which is preliminary data.</text>
</comment>
<evidence type="ECO:0000313" key="2">
    <source>
        <dbReference type="EMBL" id="KRM54567.1"/>
    </source>
</evidence>
<evidence type="ECO:0000313" key="3">
    <source>
        <dbReference type="Proteomes" id="UP000051679"/>
    </source>
</evidence>
<accession>A0A0R1ZI71</accession>